<accession>X0SN30</accession>
<feature type="non-terminal residue" evidence="1">
    <location>
        <position position="193"/>
    </location>
</feature>
<protein>
    <submittedName>
        <fullName evidence="1">Uncharacterized protein</fullName>
    </submittedName>
</protein>
<reference evidence="1" key="1">
    <citation type="journal article" date="2014" name="Front. Microbiol.">
        <title>High frequency of phylogenetically diverse reductive dehalogenase-homologous genes in deep subseafloor sedimentary metagenomes.</title>
        <authorList>
            <person name="Kawai M."/>
            <person name="Futagami T."/>
            <person name="Toyoda A."/>
            <person name="Takaki Y."/>
            <person name="Nishi S."/>
            <person name="Hori S."/>
            <person name="Arai W."/>
            <person name="Tsubouchi T."/>
            <person name="Morono Y."/>
            <person name="Uchiyama I."/>
            <person name="Ito T."/>
            <person name="Fujiyama A."/>
            <person name="Inagaki F."/>
            <person name="Takami H."/>
        </authorList>
    </citation>
    <scope>NUCLEOTIDE SEQUENCE</scope>
    <source>
        <strain evidence="1">Expedition CK06-06</strain>
    </source>
</reference>
<evidence type="ECO:0000313" key="1">
    <source>
        <dbReference type="EMBL" id="GAF76531.1"/>
    </source>
</evidence>
<comment type="caution">
    <text evidence="1">The sequence shown here is derived from an EMBL/GenBank/DDBJ whole genome shotgun (WGS) entry which is preliminary data.</text>
</comment>
<proteinExistence type="predicted"/>
<organism evidence="1">
    <name type="scientific">marine sediment metagenome</name>
    <dbReference type="NCBI Taxonomy" id="412755"/>
    <lineage>
        <taxon>unclassified sequences</taxon>
        <taxon>metagenomes</taxon>
        <taxon>ecological metagenomes</taxon>
    </lineage>
</organism>
<sequence>MWQVLPGEYSWNCRNVEDVNVRLGHWLSESLPPDSLIALGDAGAIRYLGHGTMIDLLGLNSHELLDRDQFEFMSEQRVDYLIVFPNVSFDGWPYAKRIYEITIDHNTILGGSTMVVYETDWNPQISNKESWYQIDSEGMDLIDSLDVGDPADEASHDYSISEDKPAFARMFKAAADVTLLDDGWAYTGEESFT</sequence>
<dbReference type="AlphaFoldDB" id="X0SN30"/>
<gene>
    <name evidence="1" type="ORF">S01H1_05835</name>
</gene>
<name>X0SN30_9ZZZZ</name>
<dbReference type="EMBL" id="BARS01003033">
    <property type="protein sequence ID" value="GAF76531.1"/>
    <property type="molecule type" value="Genomic_DNA"/>
</dbReference>